<dbReference type="Proteomes" id="UP000789752">
    <property type="component" value="Unassembled WGS sequence"/>
</dbReference>
<accession>A0ABM8UB28</accession>
<name>A0ABM8UB28_9BURK</name>
<evidence type="ECO:0008006" key="3">
    <source>
        <dbReference type="Google" id="ProtNLM"/>
    </source>
</evidence>
<proteinExistence type="predicted"/>
<dbReference type="RefSeq" id="WP_228983891.1">
    <property type="nucleotide sequence ID" value="NZ_CAJQYY010000048.1"/>
</dbReference>
<evidence type="ECO:0000313" key="1">
    <source>
        <dbReference type="EMBL" id="CAG4925413.1"/>
    </source>
</evidence>
<reference evidence="1 2" key="1">
    <citation type="submission" date="2021-04" db="EMBL/GenBank/DDBJ databases">
        <authorList>
            <person name="Vanwijnsberghe S."/>
        </authorList>
    </citation>
    <scope>NUCLEOTIDE SEQUENCE [LARGE SCALE GENOMIC DNA]</scope>
    <source>
        <strain evidence="1 2">LMG 32171</strain>
    </source>
</reference>
<gene>
    <name evidence="1" type="ORF">R54767_05192</name>
</gene>
<organism evidence="1 2">
    <name type="scientific">Paraburkholderia gardini</name>
    <dbReference type="NCBI Taxonomy" id="2823469"/>
    <lineage>
        <taxon>Bacteria</taxon>
        <taxon>Pseudomonadati</taxon>
        <taxon>Pseudomonadota</taxon>
        <taxon>Betaproteobacteria</taxon>
        <taxon>Burkholderiales</taxon>
        <taxon>Burkholderiaceae</taxon>
        <taxon>Paraburkholderia</taxon>
    </lineage>
</organism>
<protein>
    <recommendedName>
        <fullName evidence="3">Secreted protein</fullName>
    </recommendedName>
</protein>
<dbReference type="EMBL" id="CAJQYY010000048">
    <property type="protein sequence ID" value="CAG4925413.1"/>
    <property type="molecule type" value="Genomic_DNA"/>
</dbReference>
<sequence>MICPVVLPGAAAVQASSPSLRRLLHLLFLPSRVLYRQKTWLCAWTPVKYAKFFTERHAAKEIAFF</sequence>
<comment type="caution">
    <text evidence="1">The sequence shown here is derived from an EMBL/GenBank/DDBJ whole genome shotgun (WGS) entry which is preliminary data.</text>
</comment>
<keyword evidence="2" id="KW-1185">Reference proteome</keyword>
<evidence type="ECO:0000313" key="2">
    <source>
        <dbReference type="Proteomes" id="UP000789752"/>
    </source>
</evidence>